<keyword evidence="1 6" id="KW-0808">Transferase</keyword>
<keyword evidence="2" id="KW-0547">Nucleotide-binding</keyword>
<dbReference type="RefSeq" id="WP_006299604.1">
    <property type="nucleotide sequence ID" value="NZ_CM001022.1"/>
</dbReference>
<gene>
    <name evidence="6" type="ORF">Apau_0026</name>
</gene>
<keyword evidence="7" id="KW-1185">Reference proteome</keyword>
<protein>
    <submittedName>
        <fullName evidence="6">ATP/cobalamin adenosyltransferase</fullName>
    </submittedName>
</protein>
<dbReference type="GO" id="GO:0005524">
    <property type="term" value="F:ATP binding"/>
    <property type="evidence" value="ECO:0007669"/>
    <property type="project" value="UniProtKB-KW"/>
</dbReference>
<dbReference type="EMBL" id="CM001022">
    <property type="protein sequence ID" value="EFQ22467.1"/>
    <property type="molecule type" value="Genomic_DNA"/>
</dbReference>
<evidence type="ECO:0000256" key="4">
    <source>
        <dbReference type="SAM" id="MobiDB-lite"/>
    </source>
</evidence>
<dbReference type="InterPro" id="IPR036451">
    <property type="entry name" value="CblAdoTrfase-like_sf"/>
</dbReference>
<evidence type="ECO:0000256" key="3">
    <source>
        <dbReference type="ARBA" id="ARBA00022840"/>
    </source>
</evidence>
<dbReference type="NCBIfam" id="TIGR00636">
    <property type="entry name" value="PduO_Nterm"/>
    <property type="match status" value="1"/>
</dbReference>
<dbReference type="HOGENOM" id="CLU_068893_0_0_0"/>
<sequence>MGRLYTRGGDGGLTRLGDGTAVPKDHRRVETSGLLDQAGAALGLARSLAPEALEEPIRRAQEDLMALMARISRARPDGPIPSPEELEARIEAIRSLCPFPDLFVLPGDSPSGGALHLARTLVRGAERQAVALAREEGADEGVLAALNRTSDLLFALALWADREERVGRIARRVMQELREDPPRCGVGLEEAKDLIEVMEGKAREVGVPMALAVTDETGALAAFLRQDGVLPVSVDLARQKAFTCTRIRMSTGELAPLVQPGAALYGMQNQRDFVVFGGGIPLWRGEVLAGAVGVSGGTVEQDVTVAGAGAEAWKRRGR</sequence>
<dbReference type="InterPro" id="IPR016030">
    <property type="entry name" value="CblAdoTrfase-like"/>
</dbReference>
<dbReference type="Gene3D" id="3.30.450.150">
    <property type="entry name" value="Haem-degrading domain"/>
    <property type="match status" value="1"/>
</dbReference>
<dbReference type="GO" id="GO:0016740">
    <property type="term" value="F:transferase activity"/>
    <property type="evidence" value="ECO:0007669"/>
    <property type="project" value="UniProtKB-KW"/>
</dbReference>
<dbReference type="Pfam" id="PF03928">
    <property type="entry name" value="HbpS-like"/>
    <property type="match status" value="1"/>
</dbReference>
<dbReference type="STRING" id="584708.Apau_0026"/>
<dbReference type="InterPro" id="IPR038084">
    <property type="entry name" value="PduO/GlcC-like_sf"/>
</dbReference>
<feature type="region of interest" description="Disordered" evidence="4">
    <location>
        <begin position="1"/>
        <end position="24"/>
    </location>
</feature>
<dbReference type="InterPro" id="IPR052517">
    <property type="entry name" value="GlcG_carb_metab_protein"/>
</dbReference>
<organism evidence="6 7">
    <name type="scientific">Aminomonas paucivorans DSM 12260</name>
    <dbReference type="NCBI Taxonomy" id="584708"/>
    <lineage>
        <taxon>Bacteria</taxon>
        <taxon>Thermotogati</taxon>
        <taxon>Synergistota</taxon>
        <taxon>Synergistia</taxon>
        <taxon>Synergistales</taxon>
        <taxon>Synergistaceae</taxon>
        <taxon>Aminomonas</taxon>
    </lineage>
</organism>
<dbReference type="AlphaFoldDB" id="E3CVB0"/>
<dbReference type="Gene3D" id="1.20.1200.10">
    <property type="entry name" value="Cobalamin adenosyltransferase-like"/>
    <property type="match status" value="1"/>
</dbReference>
<dbReference type="PaxDb" id="584708-Apau_0026"/>
<dbReference type="InterPro" id="IPR005624">
    <property type="entry name" value="PduO/GlcC-like"/>
</dbReference>
<dbReference type="eggNOG" id="COG3193">
    <property type="taxonomic scope" value="Bacteria"/>
</dbReference>
<accession>E3CVB0</accession>
<dbReference type="OrthoDB" id="9778896at2"/>
<keyword evidence="3" id="KW-0067">ATP-binding</keyword>
<feature type="domain" description="Cobalamin adenosyltransferase-like" evidence="5">
    <location>
        <begin position="4"/>
        <end position="159"/>
    </location>
</feature>
<proteinExistence type="predicted"/>
<name>E3CVB0_9BACT</name>
<evidence type="ECO:0000313" key="7">
    <source>
        <dbReference type="Proteomes" id="UP000005096"/>
    </source>
</evidence>
<dbReference type="SUPFAM" id="SSF143744">
    <property type="entry name" value="GlcG-like"/>
    <property type="match status" value="1"/>
</dbReference>
<dbReference type="Pfam" id="PF01923">
    <property type="entry name" value="Cob_adeno_trans"/>
    <property type="match status" value="1"/>
</dbReference>
<dbReference type="PANTHER" id="PTHR34309:SF1">
    <property type="entry name" value="PROTEIN GLCG"/>
    <property type="match status" value="1"/>
</dbReference>
<dbReference type="Proteomes" id="UP000005096">
    <property type="component" value="Chromosome"/>
</dbReference>
<reference evidence="6 7" key="1">
    <citation type="journal article" date="2010" name="Stand. Genomic Sci.">
        <title>Non-contiguous finished genome sequence of Aminomonas paucivorans type strain (GLU-3).</title>
        <authorList>
            <person name="Pitluck S."/>
            <person name="Yasawong M."/>
            <person name="Held B."/>
            <person name="Lapidus A."/>
            <person name="Nolan M."/>
            <person name="Copeland A."/>
            <person name="Lucas S."/>
            <person name="Del Rio T.G."/>
            <person name="Tice H."/>
            <person name="Cheng J.F."/>
            <person name="Chertkov O."/>
            <person name="Goodwin L."/>
            <person name="Tapia R."/>
            <person name="Han C."/>
            <person name="Liolios K."/>
            <person name="Ivanova N."/>
            <person name="Mavromatis K."/>
            <person name="Ovchinnikova G."/>
            <person name="Pati A."/>
            <person name="Chen A."/>
            <person name="Palaniappan K."/>
            <person name="Land M."/>
            <person name="Hauser L."/>
            <person name="Chang Y.J."/>
            <person name="Jeffries C.D."/>
            <person name="Pukall R."/>
            <person name="Spring S."/>
            <person name="Rohde M."/>
            <person name="Sikorski J."/>
            <person name="Goker M."/>
            <person name="Woyke T."/>
            <person name="Bristow J."/>
            <person name="Eisen J.A."/>
            <person name="Markowitz V."/>
            <person name="Hugenholtz P."/>
            <person name="Kyrpides N.C."/>
            <person name="Klenk H.P."/>
        </authorList>
    </citation>
    <scope>NUCLEOTIDE SEQUENCE [LARGE SCALE GENOMIC DNA]</scope>
    <source>
        <strain evidence="6 7">DSM 12260</strain>
    </source>
</reference>
<dbReference type="SUPFAM" id="SSF89028">
    <property type="entry name" value="Cobalamin adenosyltransferase-like"/>
    <property type="match status" value="1"/>
</dbReference>
<dbReference type="InterPro" id="IPR029499">
    <property type="entry name" value="PduO-typ"/>
</dbReference>
<dbReference type="PANTHER" id="PTHR34309">
    <property type="entry name" value="SLR1406 PROTEIN"/>
    <property type="match status" value="1"/>
</dbReference>
<evidence type="ECO:0000256" key="2">
    <source>
        <dbReference type="ARBA" id="ARBA00022741"/>
    </source>
</evidence>
<dbReference type="eggNOG" id="COG2096">
    <property type="taxonomic scope" value="Bacteria"/>
</dbReference>
<evidence type="ECO:0000259" key="5">
    <source>
        <dbReference type="Pfam" id="PF01923"/>
    </source>
</evidence>
<evidence type="ECO:0000313" key="6">
    <source>
        <dbReference type="EMBL" id="EFQ22467.1"/>
    </source>
</evidence>
<evidence type="ECO:0000256" key="1">
    <source>
        <dbReference type="ARBA" id="ARBA00022679"/>
    </source>
</evidence>